<dbReference type="AlphaFoldDB" id="A0A919NQI2"/>
<reference evidence="2" key="1">
    <citation type="submission" date="2021-01" db="EMBL/GenBank/DDBJ databases">
        <title>Whole genome shotgun sequence of Actinoplanes tereljensis NBRC 105297.</title>
        <authorList>
            <person name="Komaki H."/>
            <person name="Tamura T."/>
        </authorList>
    </citation>
    <scope>NUCLEOTIDE SEQUENCE</scope>
    <source>
        <strain evidence="2">NBRC 105297</strain>
    </source>
</reference>
<protein>
    <recommendedName>
        <fullName evidence="1">DUF4365 domain-containing protein</fullName>
    </recommendedName>
</protein>
<feature type="domain" description="DUF4365" evidence="1">
    <location>
        <begin position="14"/>
        <end position="112"/>
    </location>
</feature>
<accession>A0A919NQI2</accession>
<proteinExistence type="predicted"/>
<evidence type="ECO:0000313" key="2">
    <source>
        <dbReference type="EMBL" id="GIF22226.1"/>
    </source>
</evidence>
<keyword evidence="3" id="KW-1185">Reference proteome</keyword>
<evidence type="ECO:0000313" key="3">
    <source>
        <dbReference type="Proteomes" id="UP000623608"/>
    </source>
</evidence>
<sequence>MPTRKIQHKNGDRAVTAVRRIWEEAGAAVDEIKHDYGEDLLVQTCLGDIMDASRIWVQVKGVQRTGQSFRNGRGSRNVRIKPGHLGRWIRGVDLVVVVLWDIDNQMGWFTEIPSMEFQVELARHGVWSVDAQARAELPFPIAANNRFDVAVAHRLSWHARLDNYATHVRVLESLVSHIERNNELADLSRQIIEVEPYKLTSIYLAVNAMLDLGILEKSPGSPAAVSSAFQERLETDLADCLEIPMPDVLPEGSTPQALRHFRAIGMACIRQAQEKSGTALDGAMAIQFGNIVHGLLLDESSGLCDVCDCVSEAEIA</sequence>
<dbReference type="EMBL" id="BOMY01000033">
    <property type="protein sequence ID" value="GIF22226.1"/>
    <property type="molecule type" value="Genomic_DNA"/>
</dbReference>
<dbReference type="Proteomes" id="UP000623608">
    <property type="component" value="Unassembled WGS sequence"/>
</dbReference>
<comment type="caution">
    <text evidence="2">The sequence shown here is derived from an EMBL/GenBank/DDBJ whole genome shotgun (WGS) entry which is preliminary data.</text>
</comment>
<evidence type="ECO:0000259" key="1">
    <source>
        <dbReference type="Pfam" id="PF14280"/>
    </source>
</evidence>
<name>A0A919NQI2_9ACTN</name>
<dbReference type="InterPro" id="IPR025375">
    <property type="entry name" value="DUF4365"/>
</dbReference>
<gene>
    <name evidence="2" type="ORF">Ate02nite_49560</name>
</gene>
<dbReference type="Pfam" id="PF14280">
    <property type="entry name" value="DUF4365"/>
    <property type="match status" value="1"/>
</dbReference>
<organism evidence="2 3">
    <name type="scientific">Paractinoplanes tereljensis</name>
    <dbReference type="NCBI Taxonomy" id="571912"/>
    <lineage>
        <taxon>Bacteria</taxon>
        <taxon>Bacillati</taxon>
        <taxon>Actinomycetota</taxon>
        <taxon>Actinomycetes</taxon>
        <taxon>Micromonosporales</taxon>
        <taxon>Micromonosporaceae</taxon>
        <taxon>Paractinoplanes</taxon>
    </lineage>
</organism>